<reference evidence="1" key="1">
    <citation type="submission" date="2021-06" db="EMBL/GenBank/DDBJ databases">
        <authorList>
            <person name="Ellington A.J."/>
            <person name="Bryan N.C."/>
            <person name="Christner B.C."/>
            <person name="Reisch C.R."/>
        </authorList>
    </citation>
    <scope>NUCLEOTIDE SEQUENCE</scope>
    <source>
        <strain evidence="1">L6-1</strain>
    </source>
</reference>
<name>A0ACD1E7Q8_9MICO</name>
<protein>
    <submittedName>
        <fullName evidence="1">1,4-dihydroxy-2-naphthoate polyprenyltransferase</fullName>
        <ecNumber evidence="1">2.5.1.74</ecNumber>
    </submittedName>
</protein>
<dbReference type="Proteomes" id="UP000681794">
    <property type="component" value="Chromosome"/>
</dbReference>
<sequence>MTSDARRGDPCSMSGVELVQVPRPSPRQWVGGARPRTLPLSVVPVALGTGVAIAGTDGGGAAWASRDHHVLVAVLCLAVALSLQIGVNYSNDYSDGVRGTDRFRRGPARLTGAGTATPRAVLGVAVAFFALAAVAGLVIVLLTGLWWMLVVGAVTIIAAWYYTGGERPYGYRALGEVSVFLFFGLVAVLGTQVAQLGRVTGQGWAAGTAAGLFACGVLMVNNIRDLEVDRLADKRTLAVVVGERAARVLYAVFMLLPFLVLVVFVVDAPLTLAAALALVLALPAVAVGSRPADASRLVSALQRSSFASLAYGLLLSAALVVSATP</sequence>
<keyword evidence="1" id="KW-0808">Transferase</keyword>
<organism evidence="1 2">
    <name type="scientific">Curtobacterium aetherium</name>
    <dbReference type="NCBI Taxonomy" id="2841594"/>
    <lineage>
        <taxon>Bacteria</taxon>
        <taxon>Bacillati</taxon>
        <taxon>Actinomycetota</taxon>
        <taxon>Actinomycetes</taxon>
        <taxon>Micrococcales</taxon>
        <taxon>Microbacteriaceae</taxon>
        <taxon>Curtobacterium</taxon>
    </lineage>
</organism>
<proteinExistence type="predicted"/>
<keyword evidence="2" id="KW-1185">Reference proteome</keyword>
<gene>
    <name evidence="1" type="ORF">KM842_07495</name>
</gene>
<dbReference type="EC" id="2.5.1.74" evidence="1"/>
<dbReference type="EMBL" id="CP076544">
    <property type="protein sequence ID" value="QWS34955.1"/>
    <property type="molecule type" value="Genomic_DNA"/>
</dbReference>
<evidence type="ECO:0000313" key="1">
    <source>
        <dbReference type="EMBL" id="QWS34955.1"/>
    </source>
</evidence>
<evidence type="ECO:0000313" key="2">
    <source>
        <dbReference type="Proteomes" id="UP000681794"/>
    </source>
</evidence>
<accession>A0ACD1E7Q8</accession>